<evidence type="ECO:0000256" key="1">
    <source>
        <dbReference type="ARBA" id="ARBA00004651"/>
    </source>
</evidence>
<keyword evidence="11 12" id="KW-0472">Membrane</keyword>
<dbReference type="GO" id="GO:0000160">
    <property type="term" value="P:phosphorelay signal transduction system"/>
    <property type="evidence" value="ECO:0007669"/>
    <property type="project" value="UniProtKB-KW"/>
</dbReference>
<evidence type="ECO:0000256" key="4">
    <source>
        <dbReference type="ARBA" id="ARBA00022679"/>
    </source>
</evidence>
<dbReference type="PANTHER" id="PTHR44757">
    <property type="entry name" value="DIGUANYLATE CYCLASE DGCP"/>
    <property type="match status" value="1"/>
</dbReference>
<evidence type="ECO:0000256" key="6">
    <source>
        <dbReference type="ARBA" id="ARBA00022741"/>
    </source>
</evidence>
<keyword evidence="10" id="KW-0902">Two-component regulatory system</keyword>
<comment type="subcellular location">
    <subcellularLocation>
        <location evidence="1">Cell membrane</location>
        <topology evidence="1">Multi-pass membrane protein</topology>
    </subcellularLocation>
</comment>
<dbReference type="PROSITE" id="PS50887">
    <property type="entry name" value="GGDEF"/>
    <property type="match status" value="1"/>
</dbReference>
<evidence type="ECO:0000256" key="3">
    <source>
        <dbReference type="ARBA" id="ARBA00022553"/>
    </source>
</evidence>
<dbReference type="InterPro" id="IPR043128">
    <property type="entry name" value="Rev_trsase/Diguanyl_cyclase"/>
</dbReference>
<dbReference type="GO" id="GO:0005886">
    <property type="term" value="C:plasma membrane"/>
    <property type="evidence" value="ECO:0007669"/>
    <property type="project" value="UniProtKB-SubCell"/>
</dbReference>
<dbReference type="SUPFAM" id="SSF141868">
    <property type="entry name" value="EAL domain-like"/>
    <property type="match status" value="1"/>
</dbReference>
<proteinExistence type="predicted"/>
<dbReference type="InterPro" id="IPR001633">
    <property type="entry name" value="EAL_dom"/>
</dbReference>
<dbReference type="InterPro" id="IPR000014">
    <property type="entry name" value="PAS"/>
</dbReference>
<dbReference type="SUPFAM" id="SSF55785">
    <property type="entry name" value="PYP-like sensor domain (PAS domain)"/>
    <property type="match status" value="1"/>
</dbReference>
<evidence type="ECO:0000256" key="5">
    <source>
        <dbReference type="ARBA" id="ARBA00022692"/>
    </source>
</evidence>
<dbReference type="OrthoDB" id="9804955at2"/>
<keyword evidence="7" id="KW-0418">Kinase</keyword>
<gene>
    <name evidence="16" type="ORF">SAMN05192585_13616</name>
</gene>
<evidence type="ECO:0000313" key="17">
    <source>
        <dbReference type="Proteomes" id="UP000199182"/>
    </source>
</evidence>
<dbReference type="InterPro" id="IPR052155">
    <property type="entry name" value="Biofilm_reg_signaling"/>
</dbReference>
<dbReference type="CDD" id="cd18774">
    <property type="entry name" value="PDC2_HK_sensor"/>
    <property type="match status" value="1"/>
</dbReference>
<keyword evidence="6" id="KW-0547">Nucleotide-binding</keyword>
<dbReference type="Gene3D" id="3.20.20.450">
    <property type="entry name" value="EAL domain"/>
    <property type="match status" value="1"/>
</dbReference>
<feature type="domain" description="GGDEF" evidence="15">
    <location>
        <begin position="537"/>
        <end position="671"/>
    </location>
</feature>
<dbReference type="SUPFAM" id="SSF103190">
    <property type="entry name" value="Sensory domain-like"/>
    <property type="match status" value="1"/>
</dbReference>
<organism evidence="16 17">
    <name type="scientific">Acetanaerobacterium elongatum</name>
    <dbReference type="NCBI Taxonomy" id="258515"/>
    <lineage>
        <taxon>Bacteria</taxon>
        <taxon>Bacillati</taxon>
        <taxon>Bacillota</taxon>
        <taxon>Clostridia</taxon>
        <taxon>Eubacteriales</taxon>
        <taxon>Oscillospiraceae</taxon>
        <taxon>Acetanaerobacterium</taxon>
    </lineage>
</organism>
<dbReference type="PANTHER" id="PTHR44757:SF2">
    <property type="entry name" value="BIOFILM ARCHITECTURE MAINTENANCE PROTEIN MBAA"/>
    <property type="match status" value="1"/>
</dbReference>
<dbReference type="Proteomes" id="UP000199182">
    <property type="component" value="Unassembled WGS sequence"/>
</dbReference>
<keyword evidence="5 12" id="KW-0812">Transmembrane</keyword>
<dbReference type="Pfam" id="PF02743">
    <property type="entry name" value="dCache_1"/>
    <property type="match status" value="1"/>
</dbReference>
<dbReference type="Gene3D" id="6.10.340.10">
    <property type="match status" value="1"/>
</dbReference>
<keyword evidence="4" id="KW-0808">Transferase</keyword>
<dbReference type="SUPFAM" id="SSF55073">
    <property type="entry name" value="Nucleotide cyclase"/>
    <property type="match status" value="1"/>
</dbReference>
<evidence type="ECO:0000259" key="13">
    <source>
        <dbReference type="PROSITE" id="PS50113"/>
    </source>
</evidence>
<keyword evidence="17" id="KW-1185">Reference proteome</keyword>
<dbReference type="NCBIfam" id="TIGR00254">
    <property type="entry name" value="GGDEF"/>
    <property type="match status" value="1"/>
</dbReference>
<dbReference type="Pfam" id="PF00990">
    <property type="entry name" value="GGDEF"/>
    <property type="match status" value="1"/>
</dbReference>
<accession>A0A1H0EUZ2</accession>
<dbReference type="GO" id="GO:0016301">
    <property type="term" value="F:kinase activity"/>
    <property type="evidence" value="ECO:0007669"/>
    <property type="project" value="UniProtKB-KW"/>
</dbReference>
<evidence type="ECO:0000256" key="7">
    <source>
        <dbReference type="ARBA" id="ARBA00022777"/>
    </source>
</evidence>
<evidence type="ECO:0000256" key="8">
    <source>
        <dbReference type="ARBA" id="ARBA00022840"/>
    </source>
</evidence>
<dbReference type="InterPro" id="IPR029151">
    <property type="entry name" value="Sensor-like_sf"/>
</dbReference>
<dbReference type="InterPro" id="IPR033479">
    <property type="entry name" value="dCache_1"/>
</dbReference>
<sequence>MKVSSKIMSTIVLAVIVPLIVLCILINISFSAYTQNHNLAALSDLAHSISNQTEDYFNYKKEAAQSAAINPVYRQALTGPASAAEASSNIQRSDPQAVLNSLSLQLKALDDAREVLLLNAAGRVVISTQSELIGTDYAAKEVIDAVHKNGVYSSPILLDSAEKPYFFTCAPIIEKDEVIGILAIEFDTSFFSDLAKKTIIGTNGYLYFVDSSDRVFAHKYQERQTAAASFENRNGFYNNFLELKKLNPLGQKELKAGEFSYNYNDHVIMQGVYYPLRVIQGYLFVMRPQDEIYQSEKRVALTVNLMLPLLALIAFLAAIFLMITIQRPLKKILASAGTVLKEEGYIRCNYRANNELGLIAESLNNVNTQIINTVNELRDGEKRYRLALEAVSDIVWEYDVETQKYIFMAKDKGMLGSRRVENVDITGCSWAYATDPEAEEQRSKDFARFLSGMARVYHAEYEARDIRGNAVWAESIANAIRNKEDKIVKVIGSITDITQKKLYDIKVLHSAEYDKLTGIYNRATIERHVKDELKTGGNSALMMIDLDNFKIINDTFGHQFGDQILQFVSSSVCKVISSKDMVGRIGGDEFIVFIKEVSSEKALEEVAGKIVATLQGGYEKEGILHKLSGSVGVAQAGAFGANTYKELLSCADFAMYNAKRRGKNKFCLFTEALYKEKVKNDVVAEHLKDLEDSDIIRLSLIPVWCNNNRQIVRFYADIDLLIPEYPELRREEIYKIAVESNRQTVLLEHTFRAVCRAIKSIEPYNTYNTAITYCIPVLMLQNESVLAVLTRVAEEEQVDPKNLELAVDPKMLGTFDRAAYNFVTGIRHLSSEIELLGFGGMYTSYNVISDFHFDVVHFADDMVGKAVHSRKHLSILKSMMDIARQTATACTLTLTTQEFDILEDKLDVCFTYSGGEAISLEEASKIILQKQQLTNKYECSFYKSRLLENTIMGL</sequence>
<keyword evidence="8" id="KW-0067">ATP-binding</keyword>
<feature type="transmembrane region" description="Helical" evidence="12">
    <location>
        <begin position="305"/>
        <end position="325"/>
    </location>
</feature>
<dbReference type="InterPro" id="IPR035919">
    <property type="entry name" value="EAL_sf"/>
</dbReference>
<reference evidence="16 17" key="1">
    <citation type="submission" date="2016-10" db="EMBL/GenBank/DDBJ databases">
        <authorList>
            <person name="de Groot N.N."/>
        </authorList>
    </citation>
    <scope>NUCLEOTIDE SEQUENCE [LARGE SCALE GENOMIC DNA]</scope>
    <source>
        <strain evidence="16 17">CGMCC 1.5012</strain>
    </source>
</reference>
<keyword evidence="9 12" id="KW-1133">Transmembrane helix</keyword>
<evidence type="ECO:0000256" key="2">
    <source>
        <dbReference type="ARBA" id="ARBA00022475"/>
    </source>
</evidence>
<dbReference type="PROSITE" id="PS50113">
    <property type="entry name" value="PAC"/>
    <property type="match status" value="1"/>
</dbReference>
<evidence type="ECO:0000259" key="15">
    <source>
        <dbReference type="PROSITE" id="PS50887"/>
    </source>
</evidence>
<dbReference type="SMART" id="SM00267">
    <property type="entry name" value="GGDEF"/>
    <property type="match status" value="1"/>
</dbReference>
<dbReference type="AlphaFoldDB" id="A0A1H0EUZ2"/>
<dbReference type="InterPro" id="IPR000700">
    <property type="entry name" value="PAS-assoc_C"/>
</dbReference>
<feature type="domain" description="PAC" evidence="13">
    <location>
        <begin position="457"/>
        <end position="509"/>
    </location>
</feature>
<evidence type="ECO:0000256" key="10">
    <source>
        <dbReference type="ARBA" id="ARBA00023012"/>
    </source>
</evidence>
<dbReference type="RefSeq" id="WP_092642505.1">
    <property type="nucleotide sequence ID" value="NZ_FNID01000036.1"/>
</dbReference>
<evidence type="ECO:0000259" key="14">
    <source>
        <dbReference type="PROSITE" id="PS50883"/>
    </source>
</evidence>
<dbReference type="EMBL" id="FNID01000036">
    <property type="protein sequence ID" value="SDN86116.1"/>
    <property type="molecule type" value="Genomic_DNA"/>
</dbReference>
<protein>
    <submittedName>
        <fullName evidence="16">PAS domain S-box-containing protein/diguanylate cyclase (GGDEF) domain-containing protein</fullName>
    </submittedName>
</protein>
<dbReference type="Gene3D" id="3.30.70.270">
    <property type="match status" value="1"/>
</dbReference>
<feature type="domain" description="EAL" evidence="14">
    <location>
        <begin position="679"/>
        <end position="935"/>
    </location>
</feature>
<keyword evidence="3" id="KW-0597">Phosphoprotein</keyword>
<dbReference type="NCBIfam" id="TIGR00229">
    <property type="entry name" value="sensory_box"/>
    <property type="match status" value="1"/>
</dbReference>
<evidence type="ECO:0000256" key="9">
    <source>
        <dbReference type="ARBA" id="ARBA00022989"/>
    </source>
</evidence>
<name>A0A1H0EUZ2_9FIRM</name>
<evidence type="ECO:0000256" key="11">
    <source>
        <dbReference type="ARBA" id="ARBA00023136"/>
    </source>
</evidence>
<dbReference type="Gene3D" id="3.30.450.20">
    <property type="entry name" value="PAS domain"/>
    <property type="match status" value="2"/>
</dbReference>
<evidence type="ECO:0000313" key="16">
    <source>
        <dbReference type="EMBL" id="SDN86116.1"/>
    </source>
</evidence>
<dbReference type="InterPro" id="IPR029787">
    <property type="entry name" value="Nucleotide_cyclase"/>
</dbReference>
<dbReference type="GO" id="GO:0005524">
    <property type="term" value="F:ATP binding"/>
    <property type="evidence" value="ECO:0007669"/>
    <property type="project" value="UniProtKB-KW"/>
</dbReference>
<dbReference type="InterPro" id="IPR000160">
    <property type="entry name" value="GGDEF_dom"/>
</dbReference>
<keyword evidence="2" id="KW-1003">Cell membrane</keyword>
<dbReference type="PROSITE" id="PS50883">
    <property type="entry name" value="EAL"/>
    <property type="match status" value="1"/>
</dbReference>
<dbReference type="CDD" id="cd01949">
    <property type="entry name" value="GGDEF"/>
    <property type="match status" value="1"/>
</dbReference>
<dbReference type="InterPro" id="IPR035965">
    <property type="entry name" value="PAS-like_dom_sf"/>
</dbReference>
<evidence type="ECO:0000256" key="12">
    <source>
        <dbReference type="SAM" id="Phobius"/>
    </source>
</evidence>
<dbReference type="STRING" id="258515.SAMN05192585_13616"/>